<dbReference type="GO" id="GO:0030245">
    <property type="term" value="P:cellulose catabolic process"/>
    <property type="evidence" value="ECO:0007669"/>
    <property type="project" value="UniProtKB-KW"/>
</dbReference>
<sequence length="473" mass="53512">MTIDSKPALRPDFMWGFATAAAQMESGSKEQDAAAGKGDSIWDYFCEKPGAIADGTKVSRTTDFYTHWKEDLALMKSLGVNSYRFSISWPRVIPNGGAEDPVNEAGLEFYDQVIDECLRIGMTPFVTLYHWDLPLALYKKYGGWLSRRIIPDFERYARLCFERWGGKVKHWLTLNEPWVVAGLGHYTGSFAPGHRSSSEPWIVGHHLILAHAHAVKIYRDEFKPAQHGEIGITLNGDWVEPWDESPENVQAAQDKMDAAIGWFADPIYLGHNYPASMRKMLSDRLPTFTPEELALVHGSSDFYGCNFYTTNTIKAGCVVEDEINGNTTLCFDRPDGSVIGPESDLGWLRDVPWGFRKHLNYLYSKYQKPIYITENGYAVKGESQMSAEDAVKDADRVTYYRGYLDAVRGAVEDGADIRSYFAWSFHDNFEWASGLGPRFGCVRVDYDTFERTPKDSAYAVSEWFKKNIPAESS</sequence>
<comment type="catalytic activity">
    <reaction evidence="1">
        <text>Hydrolysis of terminal, non-reducing beta-D-glucosyl residues with release of beta-D-glucose.</text>
        <dbReference type="EC" id="3.2.1.21"/>
    </reaction>
</comment>
<keyword evidence="4" id="KW-0378">Hydrolase</keyword>
<dbReference type="EC" id="3.2.1.21" evidence="3"/>
<evidence type="ECO:0000256" key="7">
    <source>
        <dbReference type="ARBA" id="ARBA00023326"/>
    </source>
</evidence>
<dbReference type="FunFam" id="3.20.20.80:FF:000011">
    <property type="entry name" value="Cytosolic beta-glucosidase"/>
    <property type="match status" value="1"/>
</dbReference>
<accession>J4U7B0</accession>
<evidence type="ECO:0000313" key="10">
    <source>
        <dbReference type="EMBL" id="EJT46165.1"/>
    </source>
</evidence>
<dbReference type="OrthoDB" id="65569at2759"/>
<evidence type="ECO:0000256" key="4">
    <source>
        <dbReference type="ARBA" id="ARBA00022801"/>
    </source>
</evidence>
<keyword evidence="5" id="KW-0136">Cellulose degradation</keyword>
<dbReference type="SUPFAM" id="SSF51445">
    <property type="entry name" value="(Trans)glycosidases"/>
    <property type="match status" value="1"/>
</dbReference>
<comment type="caution">
    <text evidence="10">The sequence shown here is derived from an EMBL/GenBank/DDBJ whole genome shotgun (WGS) entry which is preliminary data.</text>
</comment>
<evidence type="ECO:0000256" key="1">
    <source>
        <dbReference type="ARBA" id="ARBA00000448"/>
    </source>
</evidence>
<dbReference type="GeneID" id="25988888"/>
<dbReference type="AlphaFoldDB" id="J4U7B0"/>
<reference evidence="10 11" key="1">
    <citation type="journal article" date="2012" name="Eukaryot. Cell">
        <title>Draft genome sequence of CBS 2479, the standard type strain of Trichosporon asahii.</title>
        <authorList>
            <person name="Yang R.Y."/>
            <person name="Li H.T."/>
            <person name="Zhu H."/>
            <person name="Zhou G.P."/>
            <person name="Wang M."/>
            <person name="Wang L."/>
        </authorList>
    </citation>
    <scope>NUCLEOTIDE SEQUENCE [LARGE SCALE GENOMIC DNA]</scope>
    <source>
        <strain evidence="11">ATCC 90039 / CBS 2479 / JCM 2466 / KCTC 7840 / NCYC 2677 / UAMH 7654</strain>
    </source>
</reference>
<organism evidence="10 11">
    <name type="scientific">Trichosporon asahii var. asahii (strain ATCC 90039 / CBS 2479 / JCM 2466 / KCTC 7840 / NBRC 103889/ NCYC 2677 / UAMH 7654)</name>
    <name type="common">Yeast</name>
    <dbReference type="NCBI Taxonomy" id="1186058"/>
    <lineage>
        <taxon>Eukaryota</taxon>
        <taxon>Fungi</taxon>
        <taxon>Dikarya</taxon>
        <taxon>Basidiomycota</taxon>
        <taxon>Agaricomycotina</taxon>
        <taxon>Tremellomycetes</taxon>
        <taxon>Trichosporonales</taxon>
        <taxon>Trichosporonaceae</taxon>
        <taxon>Trichosporon</taxon>
    </lineage>
</organism>
<dbReference type="InterPro" id="IPR001360">
    <property type="entry name" value="Glyco_hydro_1"/>
</dbReference>
<protein>
    <recommendedName>
        <fullName evidence="3">beta-glucosidase</fullName>
        <ecNumber evidence="3">3.2.1.21</ecNumber>
    </recommendedName>
</protein>
<comment type="similarity">
    <text evidence="2 9">Belongs to the glycosyl hydrolase 1 family.</text>
</comment>
<evidence type="ECO:0000256" key="3">
    <source>
        <dbReference type="ARBA" id="ARBA00012744"/>
    </source>
</evidence>
<dbReference type="PRINTS" id="PR00131">
    <property type="entry name" value="GLHYDRLASE1"/>
</dbReference>
<dbReference type="KEGG" id="tasa:A1Q1_05376"/>
<dbReference type="PANTHER" id="PTHR10353:SF36">
    <property type="entry name" value="LP05116P"/>
    <property type="match status" value="1"/>
</dbReference>
<evidence type="ECO:0000256" key="9">
    <source>
        <dbReference type="RuleBase" id="RU003690"/>
    </source>
</evidence>
<dbReference type="GO" id="GO:0080079">
    <property type="term" value="F:cellobiose glucosidase activity"/>
    <property type="evidence" value="ECO:0007669"/>
    <property type="project" value="UniProtKB-ARBA"/>
</dbReference>
<name>J4U7B0_TRIAS</name>
<comment type="function">
    <text evidence="8">Plays an important role in cellulose degradation. Shows hydrolytic activity against several glycosidic compounds.</text>
</comment>
<dbReference type="Proteomes" id="UP000002748">
    <property type="component" value="Unassembled WGS sequence"/>
</dbReference>
<evidence type="ECO:0000256" key="8">
    <source>
        <dbReference type="ARBA" id="ARBA00056775"/>
    </source>
</evidence>
<keyword evidence="6" id="KW-0326">Glycosidase</keyword>
<dbReference type="HOGENOM" id="CLU_001859_1_2_1"/>
<dbReference type="EMBL" id="ALBS01000304">
    <property type="protein sequence ID" value="EJT46165.1"/>
    <property type="molecule type" value="Genomic_DNA"/>
</dbReference>
<dbReference type="Gene3D" id="3.20.20.80">
    <property type="entry name" value="Glycosidases"/>
    <property type="match status" value="1"/>
</dbReference>
<gene>
    <name evidence="10" type="ORF">A1Q1_05376</name>
</gene>
<proteinExistence type="inferred from homology"/>
<evidence type="ECO:0000313" key="11">
    <source>
        <dbReference type="Proteomes" id="UP000002748"/>
    </source>
</evidence>
<dbReference type="VEuPathDB" id="FungiDB:A1Q1_05376"/>
<dbReference type="PANTHER" id="PTHR10353">
    <property type="entry name" value="GLYCOSYL HYDROLASE"/>
    <property type="match status" value="1"/>
</dbReference>
<evidence type="ECO:0000256" key="6">
    <source>
        <dbReference type="ARBA" id="ARBA00023295"/>
    </source>
</evidence>
<evidence type="ECO:0000256" key="5">
    <source>
        <dbReference type="ARBA" id="ARBA00023001"/>
    </source>
</evidence>
<evidence type="ECO:0000256" key="2">
    <source>
        <dbReference type="ARBA" id="ARBA00010838"/>
    </source>
</evidence>
<keyword evidence="7" id="KW-0119">Carbohydrate metabolism</keyword>
<keyword evidence="7" id="KW-0624">Polysaccharide degradation</keyword>
<dbReference type="InterPro" id="IPR017853">
    <property type="entry name" value="GH"/>
</dbReference>
<dbReference type="Pfam" id="PF00232">
    <property type="entry name" value="Glyco_hydro_1"/>
    <property type="match status" value="1"/>
</dbReference>
<dbReference type="RefSeq" id="XP_014177583.1">
    <property type="nucleotide sequence ID" value="XM_014322108.1"/>
</dbReference>